<proteinExistence type="predicted"/>
<dbReference type="EMBL" id="CAJNOR010003422">
    <property type="protein sequence ID" value="CAF1412281.1"/>
    <property type="molecule type" value="Genomic_DNA"/>
</dbReference>
<organism evidence="2 3">
    <name type="scientific">Adineta ricciae</name>
    <name type="common">Rotifer</name>
    <dbReference type="NCBI Taxonomy" id="249248"/>
    <lineage>
        <taxon>Eukaryota</taxon>
        <taxon>Metazoa</taxon>
        <taxon>Spiralia</taxon>
        <taxon>Gnathifera</taxon>
        <taxon>Rotifera</taxon>
        <taxon>Eurotatoria</taxon>
        <taxon>Bdelloidea</taxon>
        <taxon>Adinetida</taxon>
        <taxon>Adinetidae</taxon>
        <taxon>Adineta</taxon>
    </lineage>
</organism>
<gene>
    <name evidence="2" type="ORF">XAT740_LOCUS34736</name>
</gene>
<reference evidence="2" key="1">
    <citation type="submission" date="2021-02" db="EMBL/GenBank/DDBJ databases">
        <authorList>
            <person name="Nowell W R."/>
        </authorList>
    </citation>
    <scope>NUCLEOTIDE SEQUENCE</scope>
</reference>
<evidence type="ECO:0000313" key="2">
    <source>
        <dbReference type="EMBL" id="CAF1412281.1"/>
    </source>
</evidence>
<accession>A0A815LMA7</accession>
<comment type="caution">
    <text evidence="2">The sequence shown here is derived from an EMBL/GenBank/DDBJ whole genome shotgun (WGS) entry which is preliminary data.</text>
</comment>
<evidence type="ECO:0000259" key="1">
    <source>
        <dbReference type="Pfam" id="PF18479"/>
    </source>
</evidence>
<dbReference type="InterPro" id="IPR041192">
    <property type="entry name" value="PIN_11"/>
</dbReference>
<protein>
    <recommendedName>
        <fullName evidence="1">ZNF451 PIN-like domain-containing protein</fullName>
    </recommendedName>
</protein>
<evidence type="ECO:0000313" key="3">
    <source>
        <dbReference type="Proteomes" id="UP000663828"/>
    </source>
</evidence>
<dbReference type="Proteomes" id="UP000663828">
    <property type="component" value="Unassembled WGS sequence"/>
</dbReference>
<name>A0A815LMA7_ADIRI</name>
<feature type="domain" description="ZNF451 PIN-like" evidence="1">
    <location>
        <begin position="218"/>
        <end position="332"/>
    </location>
</feature>
<sequence length="351" mass="39895">MNANYSPDMWIRVSNFNIDQLSLVADDFNAHVDLSIKVANLLSIKVNAGVSVNKVNLSSSGTNATIELAVNFDRMMKIITQTLDSVDLNSLSTRSFNLLSIFTEHQHIIYQIITEDGKIINQIFGSMGELLLSTTVGDYRQNMTYIGISNKSPNGYTTNQYHYRPPSSSLTCQNVLINITFDTVVSVNSNIFQQRSPIKHENQDKDSLQLDNLHYLATMKHLLFLDLENFSNFFQHLTHQLPDQTYVIAFTSSNNQWKPPKNNLIYENLIKSDCFQLMHPAGSRHDAADFALVLTFGKLHGLLPKSISFTIISGDKGFLEIIHQLKDSQRKISWFNPHLTSLEKFNTIFHF</sequence>
<dbReference type="AlphaFoldDB" id="A0A815LMA7"/>
<dbReference type="Pfam" id="PF18479">
    <property type="entry name" value="PIN_11"/>
    <property type="match status" value="1"/>
</dbReference>
<keyword evidence="3" id="KW-1185">Reference proteome</keyword>